<keyword evidence="10 15" id="KW-0460">Magnesium</keyword>
<dbReference type="Pfam" id="PF00425">
    <property type="entry name" value="Chorismate_bind"/>
    <property type="match status" value="1"/>
</dbReference>
<comment type="similarity">
    <text evidence="3 15">Belongs to the anthranilate synthase component I family.</text>
</comment>
<feature type="domain" description="Anthranilate synthase component I N-terminal" evidence="17">
    <location>
        <begin position="26"/>
        <end position="169"/>
    </location>
</feature>
<name>A0ABX1QJN5_9RHOO</name>
<dbReference type="PANTHER" id="PTHR11236:SF48">
    <property type="entry name" value="ISOCHORISMATE SYNTHASE MENF"/>
    <property type="match status" value="1"/>
</dbReference>
<evidence type="ECO:0000256" key="1">
    <source>
        <dbReference type="ARBA" id="ARBA00001946"/>
    </source>
</evidence>
<evidence type="ECO:0000256" key="11">
    <source>
        <dbReference type="ARBA" id="ARBA00023141"/>
    </source>
</evidence>
<organism evidence="18 19">
    <name type="scientific">Aromatoleum diolicum</name>
    <dbReference type="NCBI Taxonomy" id="75796"/>
    <lineage>
        <taxon>Bacteria</taxon>
        <taxon>Pseudomonadati</taxon>
        <taxon>Pseudomonadota</taxon>
        <taxon>Betaproteobacteria</taxon>
        <taxon>Rhodocyclales</taxon>
        <taxon>Rhodocyclaceae</taxon>
        <taxon>Aromatoleum</taxon>
    </lineage>
</organism>
<evidence type="ECO:0000256" key="8">
    <source>
        <dbReference type="ARBA" id="ARBA00022723"/>
    </source>
</evidence>
<protein>
    <recommendedName>
        <fullName evidence="6 15">Anthranilate synthase component 1</fullName>
        <ecNumber evidence="5 15">4.1.3.27</ecNumber>
    </recommendedName>
</protein>
<evidence type="ECO:0000313" key="18">
    <source>
        <dbReference type="EMBL" id="NMG77411.1"/>
    </source>
</evidence>
<evidence type="ECO:0000256" key="15">
    <source>
        <dbReference type="RuleBase" id="RU364045"/>
    </source>
</evidence>
<dbReference type="EC" id="4.1.3.27" evidence="5 15"/>
<dbReference type="InterPro" id="IPR006805">
    <property type="entry name" value="Anth_synth_I_N"/>
</dbReference>
<evidence type="ECO:0000256" key="14">
    <source>
        <dbReference type="ARBA" id="ARBA00047683"/>
    </source>
</evidence>
<comment type="subunit">
    <text evidence="4 15">Heterotetramer consisting of two non-identical subunits: a beta subunit (TrpG) and a large alpha subunit (TrpE).</text>
</comment>
<dbReference type="EMBL" id="WTVQ01000062">
    <property type="protein sequence ID" value="NMG77411.1"/>
    <property type="molecule type" value="Genomic_DNA"/>
</dbReference>
<dbReference type="InterPro" id="IPR015890">
    <property type="entry name" value="Chorismate_C"/>
</dbReference>
<proteinExistence type="inferred from homology"/>
<dbReference type="PRINTS" id="PR00095">
    <property type="entry name" value="ANTSNTHASEI"/>
</dbReference>
<evidence type="ECO:0000256" key="3">
    <source>
        <dbReference type="ARBA" id="ARBA00009562"/>
    </source>
</evidence>
<dbReference type="InterPro" id="IPR005256">
    <property type="entry name" value="Anth_synth_I_PabB"/>
</dbReference>
<evidence type="ECO:0000256" key="5">
    <source>
        <dbReference type="ARBA" id="ARBA00012266"/>
    </source>
</evidence>
<comment type="caution">
    <text evidence="18">The sequence shown here is derived from an EMBL/GenBank/DDBJ whole genome shotgun (WGS) entry which is preliminary data.</text>
</comment>
<comment type="function">
    <text evidence="13 15">Part of a heterotetrameric complex that catalyzes the two-step biosynthesis of anthranilate, an intermediate in the biosynthesis of L-tryptophan. In the first step, the glutamine-binding beta subunit (TrpG) of anthranilate synthase (AS) provides the glutamine amidotransferase activity which generates ammonia as a substrate that, along with chorismate, is used in the second step, catalyzed by the large alpha subunit of AS (TrpE) to produce anthranilate. In the absence of TrpG, TrpE can synthesize anthranilate directly from chorismate and high concentrations of ammonia.</text>
</comment>
<dbReference type="PANTHER" id="PTHR11236">
    <property type="entry name" value="AMINOBENZOATE/ANTHRANILATE SYNTHASE"/>
    <property type="match status" value="1"/>
</dbReference>
<keyword evidence="11 15" id="KW-0057">Aromatic amino acid biosynthesis</keyword>
<comment type="catalytic activity">
    <reaction evidence="14 15">
        <text>chorismate + L-glutamine = anthranilate + pyruvate + L-glutamate + H(+)</text>
        <dbReference type="Rhea" id="RHEA:21732"/>
        <dbReference type="ChEBI" id="CHEBI:15361"/>
        <dbReference type="ChEBI" id="CHEBI:15378"/>
        <dbReference type="ChEBI" id="CHEBI:16567"/>
        <dbReference type="ChEBI" id="CHEBI:29748"/>
        <dbReference type="ChEBI" id="CHEBI:29985"/>
        <dbReference type="ChEBI" id="CHEBI:58359"/>
        <dbReference type="EC" id="4.1.3.27"/>
    </reaction>
</comment>
<evidence type="ECO:0000259" key="16">
    <source>
        <dbReference type="Pfam" id="PF00425"/>
    </source>
</evidence>
<evidence type="ECO:0000256" key="12">
    <source>
        <dbReference type="ARBA" id="ARBA00023239"/>
    </source>
</evidence>
<evidence type="ECO:0000256" key="9">
    <source>
        <dbReference type="ARBA" id="ARBA00022822"/>
    </source>
</evidence>
<dbReference type="Gene3D" id="3.60.120.10">
    <property type="entry name" value="Anthranilate synthase"/>
    <property type="match status" value="1"/>
</dbReference>
<evidence type="ECO:0000256" key="13">
    <source>
        <dbReference type="ARBA" id="ARBA00025634"/>
    </source>
</evidence>
<dbReference type="RefSeq" id="WP_169262540.1">
    <property type="nucleotide sequence ID" value="NZ_WTVQ01000062.1"/>
</dbReference>
<evidence type="ECO:0000256" key="6">
    <source>
        <dbReference type="ARBA" id="ARBA00020653"/>
    </source>
</evidence>
<evidence type="ECO:0000256" key="2">
    <source>
        <dbReference type="ARBA" id="ARBA00004873"/>
    </source>
</evidence>
<evidence type="ECO:0000313" key="19">
    <source>
        <dbReference type="Proteomes" id="UP000648984"/>
    </source>
</evidence>
<comment type="pathway">
    <text evidence="2 15">Amino-acid biosynthesis; L-tryptophan biosynthesis; L-tryptophan from chorismate: step 1/5.</text>
</comment>
<dbReference type="InterPro" id="IPR019999">
    <property type="entry name" value="Anth_synth_I-like"/>
</dbReference>
<feature type="domain" description="Chorismate-utilising enzyme C-terminal" evidence="16">
    <location>
        <begin position="218"/>
        <end position="475"/>
    </location>
</feature>
<dbReference type="NCBIfam" id="TIGR00564">
    <property type="entry name" value="trpE_most"/>
    <property type="match status" value="1"/>
</dbReference>
<dbReference type="InterPro" id="IPR005801">
    <property type="entry name" value="ADC_synthase"/>
</dbReference>
<gene>
    <name evidence="15" type="primary">trpE</name>
    <name evidence="18" type="ORF">GPA25_21910</name>
</gene>
<reference evidence="18 19" key="1">
    <citation type="submission" date="2019-12" db="EMBL/GenBank/DDBJ databases">
        <title>Comparative genomics gives insights into the taxonomy of the Azoarcus-Aromatoleum group and reveals separate origins of nif in the plant-associated Azoarcus and non-plant-associated Aromatoleum sub-groups.</title>
        <authorList>
            <person name="Lafos M."/>
            <person name="Maluk M."/>
            <person name="Batista M."/>
            <person name="Junghare M."/>
            <person name="Carmona M."/>
            <person name="Faoro H."/>
            <person name="Cruz L.M."/>
            <person name="Battistoni F."/>
            <person name="De Souza E."/>
            <person name="Pedrosa F."/>
            <person name="Chen W.-M."/>
            <person name="Poole P.S."/>
            <person name="Dixon R.A."/>
            <person name="James E.K."/>
        </authorList>
    </citation>
    <scope>NUCLEOTIDE SEQUENCE [LARGE SCALE GENOMIC DNA]</scope>
    <source>
        <strain evidence="18 19">22Lin</strain>
    </source>
</reference>
<dbReference type="GO" id="GO:0004049">
    <property type="term" value="F:anthranilate synthase activity"/>
    <property type="evidence" value="ECO:0007669"/>
    <property type="project" value="UniProtKB-EC"/>
</dbReference>
<keyword evidence="19" id="KW-1185">Reference proteome</keyword>
<keyword evidence="7 15" id="KW-0028">Amino-acid biosynthesis</keyword>
<accession>A0ABX1QJN5</accession>
<dbReference type="Proteomes" id="UP000648984">
    <property type="component" value="Unassembled WGS sequence"/>
</dbReference>
<keyword evidence="8 15" id="KW-0479">Metal-binding</keyword>
<comment type="cofactor">
    <cofactor evidence="1 15">
        <name>Mg(2+)</name>
        <dbReference type="ChEBI" id="CHEBI:18420"/>
    </cofactor>
</comment>
<dbReference type="SUPFAM" id="SSF56322">
    <property type="entry name" value="ADC synthase"/>
    <property type="match status" value="1"/>
</dbReference>
<evidence type="ECO:0000259" key="17">
    <source>
        <dbReference type="Pfam" id="PF04715"/>
    </source>
</evidence>
<dbReference type="Pfam" id="PF04715">
    <property type="entry name" value="Anth_synt_I_N"/>
    <property type="match status" value="1"/>
</dbReference>
<evidence type="ECO:0000256" key="10">
    <source>
        <dbReference type="ARBA" id="ARBA00022842"/>
    </source>
</evidence>
<evidence type="ECO:0000256" key="4">
    <source>
        <dbReference type="ARBA" id="ARBA00011575"/>
    </source>
</evidence>
<keyword evidence="12 15" id="KW-0456">Lyase</keyword>
<evidence type="ECO:0000256" key="7">
    <source>
        <dbReference type="ARBA" id="ARBA00022605"/>
    </source>
</evidence>
<sequence>MLEHEFNALAAQGYNRIPVTLETFADLDTPLSIYLKLANEPYTYLLESVQGGERFGRYSMIGLAASTRIEVYGRSSLLLTGNRLVERRDYGDPLNYVAEFMARIKVPPRDGLPRFAGGLVGCFGYDTVRYIEPRLAKTEKKDDLGTPDVLLLLSEEIAIVDNLSGKLTLVVYAEPEVPGAFKRAKKRLRELLARLRAPVEIPEDVCAESQPAVSSFGEEAFKAAVNRAKQYIIDGDIMQVVLAQRMSKPFAASPLALYRAIRTLNPSPYMFYFNFEDFQVVGASPEILVRLDEDGAGKRVTVRPIAGTRPRGATPADDLALEADLLADEKERAEHLQLLDLGRNDAGRVAEIGSVKVTEQFMVERYSHVMHIVSNVEGRLKDGLNALAVLRATFPAGTVSGAPKLRAMEIIDELEPVKRGIYAGAAGYIGFHGDMDLAIAIRTAVVKDGHIHVQAGAGIVADSNPDSEWTETQNKARAMLRAAEMAESGLDTRVD</sequence>
<keyword evidence="9 15" id="KW-0822">Tryptophan biosynthesis</keyword>